<protein>
    <submittedName>
        <fullName evidence="1">Uncharacterized protein</fullName>
    </submittedName>
</protein>
<dbReference type="EMBL" id="CAJJDO010000044">
    <property type="protein sequence ID" value="CAD8166294.1"/>
    <property type="molecule type" value="Genomic_DNA"/>
</dbReference>
<dbReference type="AlphaFoldDB" id="A0A8S1UPI4"/>
<comment type="caution">
    <text evidence="1">The sequence shown here is derived from an EMBL/GenBank/DDBJ whole genome shotgun (WGS) entry which is preliminary data.</text>
</comment>
<evidence type="ECO:0000313" key="1">
    <source>
        <dbReference type="EMBL" id="CAD8166294.1"/>
    </source>
</evidence>
<gene>
    <name evidence="1" type="ORF">PPENT_87.1.T0440074</name>
</gene>
<organism evidence="1 2">
    <name type="scientific">Paramecium pentaurelia</name>
    <dbReference type="NCBI Taxonomy" id="43138"/>
    <lineage>
        <taxon>Eukaryota</taxon>
        <taxon>Sar</taxon>
        <taxon>Alveolata</taxon>
        <taxon>Ciliophora</taxon>
        <taxon>Intramacronucleata</taxon>
        <taxon>Oligohymenophorea</taxon>
        <taxon>Peniculida</taxon>
        <taxon>Parameciidae</taxon>
        <taxon>Paramecium</taxon>
    </lineage>
</organism>
<evidence type="ECO:0000313" key="2">
    <source>
        <dbReference type="Proteomes" id="UP000689195"/>
    </source>
</evidence>
<reference evidence="1" key="1">
    <citation type="submission" date="2021-01" db="EMBL/GenBank/DDBJ databases">
        <authorList>
            <consortium name="Genoscope - CEA"/>
            <person name="William W."/>
        </authorList>
    </citation>
    <scope>NUCLEOTIDE SEQUENCE</scope>
</reference>
<proteinExistence type="predicted"/>
<dbReference type="Proteomes" id="UP000689195">
    <property type="component" value="Unassembled WGS sequence"/>
</dbReference>
<accession>A0A8S1UPI4</accession>
<name>A0A8S1UPI4_9CILI</name>
<sequence length="103" mass="12617">MKAIQWFVYQEKCIYNLIKNIYNVKKSYDLILEGITYLLKSCLFYIRTDFFKCFYILQITTSLSKVIFSFHLMNEQRYMKFVTKHELIDICDEIKQQIDIEKE</sequence>
<keyword evidence="2" id="KW-1185">Reference proteome</keyword>
<dbReference type="OrthoDB" id="310156at2759"/>